<dbReference type="EMBL" id="LJDB01000064">
    <property type="protein sequence ID" value="ONI39474.1"/>
    <property type="molecule type" value="Genomic_DNA"/>
</dbReference>
<organism evidence="1 2">
    <name type="scientific">Candidatus Epulonipiscium fishelsonii</name>
    <dbReference type="NCBI Taxonomy" id="77094"/>
    <lineage>
        <taxon>Bacteria</taxon>
        <taxon>Bacillati</taxon>
        <taxon>Bacillota</taxon>
        <taxon>Clostridia</taxon>
        <taxon>Lachnospirales</taxon>
        <taxon>Lachnospiraceae</taxon>
        <taxon>Candidatus Epulonipiscium</taxon>
    </lineage>
</organism>
<comment type="caution">
    <text evidence="1">The sequence shown here is derived from an EMBL/GenBank/DDBJ whole genome shotgun (WGS) entry which is preliminary data.</text>
</comment>
<name>A0ACC8XAY4_9FIRM</name>
<proteinExistence type="predicted"/>
<evidence type="ECO:0000313" key="1">
    <source>
        <dbReference type="EMBL" id="ONI39474.1"/>
    </source>
</evidence>
<accession>A0ACC8XAY4</accession>
<sequence length="74" mass="8114">MNCKKIKLPKIPTLIQIKMHRLIIGKITSVTISKNASNTFYISILTEQTVTKLKEVSSVIGIDLGLKSLAVTST</sequence>
<gene>
    <name evidence="1" type="ORF">AN396_08715</name>
</gene>
<reference evidence="1" key="1">
    <citation type="submission" date="2016-08" db="EMBL/GenBank/DDBJ databases">
        <authorList>
            <person name="Ngugi D.K."/>
            <person name="Miyake S."/>
            <person name="Stingl U."/>
        </authorList>
    </citation>
    <scope>NUCLEOTIDE SEQUENCE</scope>
    <source>
        <strain evidence="1">SCG-B11WGA-EpuloA1</strain>
    </source>
</reference>
<evidence type="ECO:0000313" key="2">
    <source>
        <dbReference type="Proteomes" id="UP000188605"/>
    </source>
</evidence>
<dbReference type="Proteomes" id="UP000188605">
    <property type="component" value="Unassembled WGS sequence"/>
</dbReference>
<protein>
    <submittedName>
        <fullName evidence="1">Uncharacterized protein</fullName>
    </submittedName>
</protein>
<keyword evidence="2" id="KW-1185">Reference proteome</keyword>